<dbReference type="InterPro" id="IPR050464">
    <property type="entry name" value="Zeta_carotene_desat/Oxidored"/>
</dbReference>
<dbReference type="Gene3D" id="3.50.50.60">
    <property type="entry name" value="FAD/NAD(P)-binding domain"/>
    <property type="match status" value="1"/>
</dbReference>
<dbReference type="SUPFAM" id="SSF54373">
    <property type="entry name" value="FAD-linked reductases, C-terminal domain"/>
    <property type="match status" value="1"/>
</dbReference>
<evidence type="ECO:0000256" key="11">
    <source>
        <dbReference type="RuleBase" id="RU367069"/>
    </source>
</evidence>
<dbReference type="AlphaFoldDB" id="A0A9P9Y9L0"/>
<keyword evidence="5 11" id="KW-0285">Flavoprotein</keyword>
<comment type="cofactor">
    <cofactor evidence="11">
        <name>FAD</name>
        <dbReference type="ChEBI" id="CHEBI:57692"/>
    </cofactor>
    <text evidence="11">Binds 1 FAD per subunit.</text>
</comment>
<dbReference type="NCBIfam" id="TIGR00562">
    <property type="entry name" value="proto_IX_ox"/>
    <property type="match status" value="1"/>
</dbReference>
<keyword evidence="14" id="KW-1185">Reference proteome</keyword>
<dbReference type="GO" id="GO:0006782">
    <property type="term" value="P:protoporphyrinogen IX biosynthetic process"/>
    <property type="evidence" value="ECO:0007669"/>
    <property type="project" value="UniProtKB-UniRule"/>
</dbReference>
<evidence type="ECO:0000256" key="6">
    <source>
        <dbReference type="ARBA" id="ARBA00022827"/>
    </source>
</evidence>
<evidence type="ECO:0000313" key="14">
    <source>
        <dbReference type="Proteomes" id="UP001055219"/>
    </source>
</evidence>
<evidence type="ECO:0000256" key="9">
    <source>
        <dbReference type="ARBA" id="ARBA00023244"/>
    </source>
</evidence>
<comment type="pathway">
    <text evidence="2 11">Porphyrin-containing compound metabolism; protoporphyrin-IX biosynthesis; protoporphyrin-IX from protoporphyrinogen-IX: step 1/1.</text>
</comment>
<evidence type="ECO:0000259" key="12">
    <source>
        <dbReference type="Pfam" id="PF01593"/>
    </source>
</evidence>
<sequence>MSLGVVVSRSTPAPTPTYADCLGVACRSGNTGHKARDVPEAPNIAVVGGGLTGLTTAYFLAKRLEKPAQITVYEASSRWGGWLRSEKTPVDVGGVKTQVLFERGPRSMSTAQTGGRMDRLILYQLLCDFGLPLTPLDGTQPRWILHENQLAAAPPCSIIDALKNPVLRQVALPLITGYLKNLFRRTPYPSRDMSIAEFLENTYGSKVLSETLMSAIVHGVWGGSVHDLSAWSVAPHMLGWPAPMSRDDDFTFVPTKEFRLWQRIGSEIDGVAFMKLFSVDNSSMVSFEQHGMETLSHMLVDALESMPNVELRLGTPATDIAYRERFDKVVINRENARPYDKVISALPAKQLHKATKQTLPLEDFKSVSVMTVNVWYPYEDIIPKGLGYLIPDTVPQEENPERALGVFFDSGVGVGAGRVEVNGERLAERGTKLFVLMGGHYFDEGHPIPTEEEAIQQAKNLLERQLGIPKDTPCHAVANLAKDCLPQHTVGHAERITKLDQALQAKFKNRLAPIGGSFTKPGVAGALRAGYDMAFDLTYESFHMNGLEEYGAEHAMSPSFVKVPDNSPMLRYNAHLSVNKKNTESLRRGYEFSPGQETIWPDAAMELPSGRRV</sequence>
<evidence type="ECO:0000256" key="3">
    <source>
        <dbReference type="ARBA" id="ARBA00010551"/>
    </source>
</evidence>
<dbReference type="RefSeq" id="XP_051366701.1">
    <property type="nucleotide sequence ID" value="XM_051504718.1"/>
</dbReference>
<dbReference type="PANTHER" id="PTHR42923:SF3">
    <property type="entry name" value="PROTOPORPHYRINOGEN OXIDASE"/>
    <property type="match status" value="1"/>
</dbReference>
<evidence type="ECO:0000256" key="2">
    <source>
        <dbReference type="ARBA" id="ARBA00005073"/>
    </source>
</evidence>
<dbReference type="GO" id="GO:0005743">
    <property type="term" value="C:mitochondrial inner membrane"/>
    <property type="evidence" value="ECO:0007669"/>
    <property type="project" value="UniProtKB-SubCell"/>
</dbReference>
<keyword evidence="6 11" id="KW-0274">FAD</keyword>
<comment type="subcellular location">
    <subcellularLocation>
        <location evidence="11">Mitochondrion inner membrane</location>
    </subcellularLocation>
</comment>
<dbReference type="EC" id="1.3.3.4" evidence="4 11"/>
<evidence type="ECO:0000256" key="7">
    <source>
        <dbReference type="ARBA" id="ARBA00023002"/>
    </source>
</evidence>
<dbReference type="InterPro" id="IPR004572">
    <property type="entry name" value="Protoporphyrinogen_oxidase"/>
</dbReference>
<dbReference type="GeneID" id="75832662"/>
<protein>
    <recommendedName>
        <fullName evidence="4 11">Protoporphyrinogen oxidase</fullName>
        <ecNumber evidence="4 11">1.3.3.4</ecNumber>
    </recommendedName>
</protein>
<keyword evidence="8 11" id="KW-0350">Heme biosynthesis</keyword>
<keyword evidence="9 11" id="KW-0627">Porphyrin biosynthesis</keyword>
<organism evidence="13 14">
    <name type="scientific">Emericellopsis cladophorae</name>
    <dbReference type="NCBI Taxonomy" id="2686198"/>
    <lineage>
        <taxon>Eukaryota</taxon>
        <taxon>Fungi</taxon>
        <taxon>Dikarya</taxon>
        <taxon>Ascomycota</taxon>
        <taxon>Pezizomycotina</taxon>
        <taxon>Sordariomycetes</taxon>
        <taxon>Hypocreomycetidae</taxon>
        <taxon>Hypocreales</taxon>
        <taxon>Bionectriaceae</taxon>
        <taxon>Emericellopsis</taxon>
    </lineage>
</organism>
<evidence type="ECO:0000256" key="10">
    <source>
        <dbReference type="ARBA" id="ARBA00047554"/>
    </source>
</evidence>
<evidence type="ECO:0000256" key="1">
    <source>
        <dbReference type="ARBA" id="ARBA00002600"/>
    </source>
</evidence>
<dbReference type="InterPro" id="IPR002937">
    <property type="entry name" value="Amino_oxidase"/>
</dbReference>
<name>A0A9P9Y9L0_9HYPO</name>
<dbReference type="Proteomes" id="UP001055219">
    <property type="component" value="Unassembled WGS sequence"/>
</dbReference>
<dbReference type="PANTHER" id="PTHR42923">
    <property type="entry name" value="PROTOPORPHYRINOGEN OXIDASE"/>
    <property type="match status" value="1"/>
</dbReference>
<comment type="function">
    <text evidence="1 11">Catalyzes the 6-electron oxidation of protoporphyrinogen-IX to form protoporphyrin-IX.</text>
</comment>
<comment type="catalytic activity">
    <reaction evidence="10 11">
        <text>protoporphyrinogen IX + 3 O2 = protoporphyrin IX + 3 H2O2</text>
        <dbReference type="Rhea" id="RHEA:25576"/>
        <dbReference type="ChEBI" id="CHEBI:15379"/>
        <dbReference type="ChEBI" id="CHEBI:16240"/>
        <dbReference type="ChEBI" id="CHEBI:57306"/>
        <dbReference type="ChEBI" id="CHEBI:57307"/>
        <dbReference type="EC" id="1.3.3.4"/>
    </reaction>
</comment>
<dbReference type="Pfam" id="PF01593">
    <property type="entry name" value="Amino_oxidase"/>
    <property type="match status" value="1"/>
</dbReference>
<dbReference type="EMBL" id="JAGIXG020000001">
    <property type="protein sequence ID" value="KAI6785845.1"/>
    <property type="molecule type" value="Genomic_DNA"/>
</dbReference>
<evidence type="ECO:0000313" key="13">
    <source>
        <dbReference type="EMBL" id="KAI6785845.1"/>
    </source>
</evidence>
<proteinExistence type="inferred from homology"/>
<reference evidence="13" key="2">
    <citation type="submission" date="2022-07" db="EMBL/GenBank/DDBJ databases">
        <authorList>
            <person name="Goncalves M.F.M."/>
            <person name="Hilario S."/>
            <person name="Van De Peer Y."/>
            <person name="Esteves A.C."/>
            <person name="Alves A."/>
        </authorList>
    </citation>
    <scope>NUCLEOTIDE SEQUENCE</scope>
    <source>
        <strain evidence="13">MUM 19.33</strain>
    </source>
</reference>
<evidence type="ECO:0000256" key="8">
    <source>
        <dbReference type="ARBA" id="ARBA00023133"/>
    </source>
</evidence>
<gene>
    <name evidence="13" type="ORF">J7T54_006184</name>
</gene>
<dbReference type="InterPro" id="IPR036188">
    <property type="entry name" value="FAD/NAD-bd_sf"/>
</dbReference>
<reference evidence="13" key="1">
    <citation type="journal article" date="2021" name="J Fungi (Basel)">
        <title>Genomic and Metabolomic Analyses of the Marine Fungus Emericellopsis cladophorae: Insights into Saltwater Adaptability Mechanisms and Its Biosynthetic Potential.</title>
        <authorList>
            <person name="Goncalves M.F.M."/>
            <person name="Hilario S."/>
            <person name="Van de Peer Y."/>
            <person name="Esteves A.C."/>
            <person name="Alves A."/>
        </authorList>
    </citation>
    <scope>NUCLEOTIDE SEQUENCE</scope>
    <source>
        <strain evidence="13">MUM 19.33</strain>
    </source>
</reference>
<evidence type="ECO:0000256" key="5">
    <source>
        <dbReference type="ARBA" id="ARBA00022630"/>
    </source>
</evidence>
<dbReference type="OrthoDB" id="438553at2759"/>
<accession>A0A9P9Y9L0</accession>
<keyword evidence="7 11" id="KW-0560">Oxidoreductase</keyword>
<comment type="similarity">
    <text evidence="3 11">Belongs to the protoporphyrinogen/coproporphyrinogen oxidase family. Protoporphyrinogen oxidase subfamily.</text>
</comment>
<dbReference type="GO" id="GO:0004729">
    <property type="term" value="F:oxygen-dependent protoporphyrinogen oxidase activity"/>
    <property type="evidence" value="ECO:0007669"/>
    <property type="project" value="UniProtKB-UniRule"/>
</dbReference>
<comment type="caution">
    <text evidence="13">The sequence shown here is derived from an EMBL/GenBank/DDBJ whole genome shotgun (WGS) entry which is preliminary data.</text>
</comment>
<dbReference type="SUPFAM" id="SSF51905">
    <property type="entry name" value="FAD/NAD(P)-binding domain"/>
    <property type="match status" value="1"/>
</dbReference>
<evidence type="ECO:0000256" key="4">
    <source>
        <dbReference type="ARBA" id="ARBA00012867"/>
    </source>
</evidence>
<feature type="domain" description="Amine oxidase" evidence="12">
    <location>
        <begin position="51"/>
        <end position="490"/>
    </location>
</feature>